<protein>
    <submittedName>
        <fullName evidence="1">Uncharacterized protein</fullName>
    </submittedName>
</protein>
<evidence type="ECO:0000313" key="2">
    <source>
        <dbReference type="Proteomes" id="UP000249890"/>
    </source>
</evidence>
<dbReference type="RefSeq" id="WP_087916597.1">
    <property type="nucleotide sequence ID" value="NZ_CP021780.1"/>
</dbReference>
<dbReference type="KEGG" id="pdh:B9T62_18505"/>
<dbReference type="EMBL" id="CP021780">
    <property type="protein sequence ID" value="ASA22599.1"/>
    <property type="molecule type" value="Genomic_DNA"/>
</dbReference>
<gene>
    <name evidence="1" type="ORF">B9T62_18505</name>
</gene>
<name>A0A2Z2KJU1_9BACL</name>
<evidence type="ECO:0000313" key="1">
    <source>
        <dbReference type="EMBL" id="ASA22599.1"/>
    </source>
</evidence>
<sequence>MDELMKNFIDNDLSGSAREALNAAISAIYFADNSDYKTALYEVVVSLMEGLTPEYINDKYVSELAHYLNPDWT</sequence>
<accession>A0A2Z2KJU1</accession>
<dbReference type="AlphaFoldDB" id="A0A2Z2KJU1"/>
<dbReference type="Proteomes" id="UP000249890">
    <property type="component" value="Chromosome"/>
</dbReference>
<reference evidence="1 2" key="1">
    <citation type="submission" date="2017-06" db="EMBL/GenBank/DDBJ databases">
        <title>Complete genome sequence of Paenibacillus donghaensis KCTC 13049T isolated from East Sea sediment, South Korea.</title>
        <authorList>
            <person name="Jung B.K."/>
            <person name="Hong S.-J."/>
            <person name="Shin J.-H."/>
        </authorList>
    </citation>
    <scope>NUCLEOTIDE SEQUENCE [LARGE SCALE GENOMIC DNA]</scope>
    <source>
        <strain evidence="1 2">KCTC 13049</strain>
    </source>
</reference>
<proteinExistence type="predicted"/>
<keyword evidence="2" id="KW-1185">Reference proteome</keyword>
<organism evidence="1 2">
    <name type="scientific">Paenibacillus donghaensis</name>
    <dbReference type="NCBI Taxonomy" id="414771"/>
    <lineage>
        <taxon>Bacteria</taxon>
        <taxon>Bacillati</taxon>
        <taxon>Bacillota</taxon>
        <taxon>Bacilli</taxon>
        <taxon>Bacillales</taxon>
        <taxon>Paenibacillaceae</taxon>
        <taxon>Paenibacillus</taxon>
    </lineage>
</organism>
<dbReference type="OrthoDB" id="9797653at2"/>